<dbReference type="Gene3D" id="2.40.10.340">
    <property type="entry name" value="Rod shape-determining protein MreC, domain 1"/>
    <property type="match status" value="1"/>
</dbReference>
<dbReference type="InterPro" id="IPR055342">
    <property type="entry name" value="MreC_beta-barrel_core"/>
</dbReference>
<gene>
    <name evidence="7" type="primary">mreC</name>
    <name evidence="7" type="ORF">N4261_25180</name>
</gene>
<dbReference type="InterPro" id="IPR007221">
    <property type="entry name" value="MreC"/>
</dbReference>
<evidence type="ECO:0000256" key="3">
    <source>
        <dbReference type="ARBA" id="ARBA00022960"/>
    </source>
</evidence>
<dbReference type="InterPro" id="IPR042175">
    <property type="entry name" value="Cell/Rod_MreC_2"/>
</dbReference>
<feature type="domain" description="Rod shape-determining protein MreC beta-barrel core" evidence="6">
    <location>
        <begin position="132"/>
        <end position="277"/>
    </location>
</feature>
<evidence type="ECO:0000256" key="4">
    <source>
        <dbReference type="ARBA" id="ARBA00032089"/>
    </source>
</evidence>
<accession>A0ABY6AZ55</accession>
<sequence>MPLGTLDRNPPPLFREGPSALTKLAFCAALAVFLMVADARFGITAPARSGLALVLHPLQRMLLAPVDAWEQAGDYARGMERATEAENQARRQLAEQAVVLSRAAQLQAENQRLRALLDLREALPVKSLAAEVLYEAADPFSRRIVIDRGSHRGVRLGAPVVNDSGVLGQVTRVYPLSAEVTLLTDREATIPVLNTRTQQRGVAYGGERGVMELRFIAANADIKPGDALATSGLDGVYPPGLPVAKVAEVERRGDTSFARVGLAPVAQPDSARHVLVLEPLLGQEAAREEAAAEAASAATTAEGNRKGGKSGRSSRAAANVDEAASAPAAAQKGASR</sequence>
<evidence type="ECO:0000256" key="2">
    <source>
        <dbReference type="ARBA" id="ARBA00013855"/>
    </source>
</evidence>
<dbReference type="Proteomes" id="UP001064933">
    <property type="component" value="Chromosome"/>
</dbReference>
<evidence type="ECO:0000256" key="5">
    <source>
        <dbReference type="SAM" id="MobiDB-lite"/>
    </source>
</evidence>
<evidence type="ECO:0000259" key="6">
    <source>
        <dbReference type="Pfam" id="PF04085"/>
    </source>
</evidence>
<dbReference type="RefSeq" id="WP_261757980.1">
    <property type="nucleotide sequence ID" value="NZ_CP104562.2"/>
</dbReference>
<proteinExistence type="inferred from homology"/>
<dbReference type="PANTHER" id="PTHR34138:SF1">
    <property type="entry name" value="CELL SHAPE-DETERMINING PROTEIN MREC"/>
    <property type="match status" value="1"/>
</dbReference>
<evidence type="ECO:0000313" key="8">
    <source>
        <dbReference type="Proteomes" id="UP001064933"/>
    </source>
</evidence>
<evidence type="ECO:0000256" key="1">
    <source>
        <dbReference type="ARBA" id="ARBA00009369"/>
    </source>
</evidence>
<dbReference type="Gene3D" id="2.40.10.350">
    <property type="entry name" value="Rod shape-determining protein MreC, domain 2"/>
    <property type="match status" value="1"/>
</dbReference>
<reference evidence="7" key="1">
    <citation type="submission" date="2022-10" db="EMBL/GenBank/DDBJ databases">
        <title>Characterization and whole genome sequencing of a new Roseateles species, isolated from fresh water.</title>
        <authorList>
            <person name="Guliayeva D.Y."/>
            <person name="Akhremchuk A.E."/>
            <person name="Sikolenko M.A."/>
            <person name="Valentovich L.N."/>
            <person name="Sidarenka A.V."/>
        </authorList>
    </citation>
    <scope>NUCLEOTIDE SEQUENCE</scope>
    <source>
        <strain evidence="7">BIM B-1768</strain>
    </source>
</reference>
<comment type="similarity">
    <text evidence="1">Belongs to the MreC family.</text>
</comment>
<feature type="compositionally biased region" description="Low complexity" evidence="5">
    <location>
        <begin position="311"/>
        <end position="336"/>
    </location>
</feature>
<dbReference type="PANTHER" id="PTHR34138">
    <property type="entry name" value="CELL SHAPE-DETERMINING PROTEIN MREC"/>
    <property type="match status" value="1"/>
</dbReference>
<dbReference type="EMBL" id="CP104562">
    <property type="protein sequence ID" value="UXH78202.1"/>
    <property type="molecule type" value="Genomic_DNA"/>
</dbReference>
<feature type="compositionally biased region" description="Low complexity" evidence="5">
    <location>
        <begin position="292"/>
        <end position="302"/>
    </location>
</feature>
<keyword evidence="8" id="KW-1185">Reference proteome</keyword>
<name>A0ABY6AZ55_9BURK</name>
<protein>
    <recommendedName>
        <fullName evidence="2">Cell shape-determining protein MreC</fullName>
    </recommendedName>
    <alternativeName>
        <fullName evidence="4">Cell shape protein MreC</fullName>
    </alternativeName>
</protein>
<organism evidence="7 8">
    <name type="scientific">Roseateles amylovorans</name>
    <dbReference type="NCBI Taxonomy" id="2978473"/>
    <lineage>
        <taxon>Bacteria</taxon>
        <taxon>Pseudomonadati</taxon>
        <taxon>Pseudomonadota</taxon>
        <taxon>Betaproteobacteria</taxon>
        <taxon>Burkholderiales</taxon>
        <taxon>Sphaerotilaceae</taxon>
        <taxon>Roseateles</taxon>
    </lineage>
</organism>
<dbReference type="NCBIfam" id="TIGR00219">
    <property type="entry name" value="mreC"/>
    <property type="match status" value="1"/>
</dbReference>
<evidence type="ECO:0000313" key="7">
    <source>
        <dbReference type="EMBL" id="UXH78202.1"/>
    </source>
</evidence>
<dbReference type="InterPro" id="IPR042177">
    <property type="entry name" value="Cell/Rod_1"/>
</dbReference>
<feature type="region of interest" description="Disordered" evidence="5">
    <location>
        <begin position="287"/>
        <end position="336"/>
    </location>
</feature>
<dbReference type="Pfam" id="PF04085">
    <property type="entry name" value="MreC"/>
    <property type="match status" value="1"/>
</dbReference>
<keyword evidence="3" id="KW-0133">Cell shape</keyword>